<dbReference type="AlphaFoldDB" id="A0A0E9VVL6"/>
<reference evidence="1" key="2">
    <citation type="journal article" date="2015" name="Fish Shellfish Immunol.">
        <title>Early steps in the European eel (Anguilla anguilla)-Vibrio vulnificus interaction in the gills: Role of the RtxA13 toxin.</title>
        <authorList>
            <person name="Callol A."/>
            <person name="Pajuelo D."/>
            <person name="Ebbesson L."/>
            <person name="Teles M."/>
            <person name="MacKenzie S."/>
            <person name="Amaro C."/>
        </authorList>
    </citation>
    <scope>NUCLEOTIDE SEQUENCE</scope>
</reference>
<name>A0A0E9VVL6_ANGAN</name>
<accession>A0A0E9VVL6</accession>
<evidence type="ECO:0000313" key="1">
    <source>
        <dbReference type="EMBL" id="JAH81273.1"/>
    </source>
</evidence>
<reference evidence="1" key="1">
    <citation type="submission" date="2014-11" db="EMBL/GenBank/DDBJ databases">
        <authorList>
            <person name="Amaro Gonzalez C."/>
        </authorList>
    </citation>
    <scope>NUCLEOTIDE SEQUENCE</scope>
</reference>
<sequence>MGFRHFVLGPLIISMDNNNSLLS</sequence>
<proteinExistence type="predicted"/>
<dbReference type="EMBL" id="GBXM01027304">
    <property type="protein sequence ID" value="JAH81273.1"/>
    <property type="molecule type" value="Transcribed_RNA"/>
</dbReference>
<protein>
    <submittedName>
        <fullName evidence="1">Uncharacterized protein</fullName>
    </submittedName>
</protein>
<organism evidence="1">
    <name type="scientific">Anguilla anguilla</name>
    <name type="common">European freshwater eel</name>
    <name type="synonym">Muraena anguilla</name>
    <dbReference type="NCBI Taxonomy" id="7936"/>
    <lineage>
        <taxon>Eukaryota</taxon>
        <taxon>Metazoa</taxon>
        <taxon>Chordata</taxon>
        <taxon>Craniata</taxon>
        <taxon>Vertebrata</taxon>
        <taxon>Euteleostomi</taxon>
        <taxon>Actinopterygii</taxon>
        <taxon>Neopterygii</taxon>
        <taxon>Teleostei</taxon>
        <taxon>Anguilliformes</taxon>
        <taxon>Anguillidae</taxon>
        <taxon>Anguilla</taxon>
    </lineage>
</organism>